<dbReference type="InterPro" id="IPR011709">
    <property type="entry name" value="DEAD-box_helicase_OB_fold"/>
</dbReference>
<keyword evidence="6" id="KW-0067">ATP-binding</keyword>
<dbReference type="EMBL" id="LPWH01000064">
    <property type="protein sequence ID" value="POR01811.1"/>
    <property type="molecule type" value="Genomic_DNA"/>
</dbReference>
<protein>
    <recommendedName>
        <fullName evidence="2">RNA helicase</fullName>
        <ecNumber evidence="2">3.6.4.13</ecNumber>
    </recommendedName>
</protein>
<dbReference type="Gene3D" id="3.40.50.300">
    <property type="entry name" value="P-loop containing nucleotide triphosphate hydrolases"/>
    <property type="match status" value="2"/>
</dbReference>
<organism evidence="10 11">
    <name type="scientific">Alkalispirochaeta sphaeroplastigenens</name>
    <dbReference type="NCBI Taxonomy" id="1187066"/>
    <lineage>
        <taxon>Bacteria</taxon>
        <taxon>Pseudomonadati</taxon>
        <taxon>Spirochaetota</taxon>
        <taxon>Spirochaetia</taxon>
        <taxon>Spirochaetales</taxon>
        <taxon>Spirochaetaceae</taxon>
        <taxon>Alkalispirochaeta</taxon>
    </lineage>
</organism>
<keyword evidence="5 10" id="KW-0347">Helicase</keyword>
<feature type="region of interest" description="Disordered" evidence="7">
    <location>
        <begin position="661"/>
        <end position="685"/>
    </location>
</feature>
<dbReference type="Pfam" id="PF21010">
    <property type="entry name" value="HA2_C"/>
    <property type="match status" value="1"/>
</dbReference>
<dbReference type="GO" id="GO:0003724">
    <property type="term" value="F:RNA helicase activity"/>
    <property type="evidence" value="ECO:0007669"/>
    <property type="project" value="UniProtKB-EC"/>
</dbReference>
<evidence type="ECO:0000313" key="10">
    <source>
        <dbReference type="EMBL" id="POR01811.1"/>
    </source>
</evidence>
<dbReference type="AlphaFoldDB" id="A0A2S4JQL7"/>
<feature type="domain" description="Helicase C-terminal" evidence="9">
    <location>
        <begin position="228"/>
        <end position="405"/>
    </location>
</feature>
<dbReference type="GO" id="GO:0016787">
    <property type="term" value="F:hydrolase activity"/>
    <property type="evidence" value="ECO:0007669"/>
    <property type="project" value="UniProtKB-KW"/>
</dbReference>
<keyword evidence="3" id="KW-0547">Nucleotide-binding</keyword>
<dbReference type="PROSITE" id="PS51192">
    <property type="entry name" value="HELICASE_ATP_BIND_1"/>
    <property type="match status" value="1"/>
</dbReference>
<dbReference type="Pfam" id="PF00271">
    <property type="entry name" value="Helicase_C"/>
    <property type="match status" value="1"/>
</dbReference>
<evidence type="ECO:0000256" key="5">
    <source>
        <dbReference type="ARBA" id="ARBA00022806"/>
    </source>
</evidence>
<feature type="domain" description="Helicase ATP-binding" evidence="8">
    <location>
        <begin position="16"/>
        <end position="179"/>
    </location>
</feature>
<dbReference type="RefSeq" id="WP_103680192.1">
    <property type="nucleotide sequence ID" value="NZ_LPWH01000064.1"/>
</dbReference>
<evidence type="ECO:0000256" key="1">
    <source>
        <dbReference type="ARBA" id="ARBA00008792"/>
    </source>
</evidence>
<accession>A0A2S4JQL7</accession>
<dbReference type="SMART" id="SM00847">
    <property type="entry name" value="HA2"/>
    <property type="match status" value="1"/>
</dbReference>
<dbReference type="CDD" id="cd17917">
    <property type="entry name" value="DEXHc_RHA-like"/>
    <property type="match status" value="1"/>
</dbReference>
<dbReference type="Proteomes" id="UP000237350">
    <property type="component" value="Unassembled WGS sequence"/>
</dbReference>
<dbReference type="OrthoDB" id="9808833at2"/>
<dbReference type="SMART" id="SM00487">
    <property type="entry name" value="DEXDc"/>
    <property type="match status" value="1"/>
</dbReference>
<dbReference type="PANTHER" id="PTHR18934">
    <property type="entry name" value="ATP-DEPENDENT RNA HELICASE"/>
    <property type="match status" value="1"/>
</dbReference>
<comment type="similarity">
    <text evidence="1">Belongs to the DEAD box helicase family. DEAH subfamily.</text>
</comment>
<dbReference type="PANTHER" id="PTHR18934:SF99">
    <property type="entry name" value="ATP-DEPENDENT RNA HELICASE DHX37-RELATED"/>
    <property type="match status" value="1"/>
</dbReference>
<dbReference type="SMART" id="SM00490">
    <property type="entry name" value="HELICc"/>
    <property type="match status" value="1"/>
</dbReference>
<dbReference type="Pfam" id="PF00270">
    <property type="entry name" value="DEAD"/>
    <property type="match status" value="1"/>
</dbReference>
<dbReference type="InterPro" id="IPR027417">
    <property type="entry name" value="P-loop_NTPase"/>
</dbReference>
<reference evidence="11" key="1">
    <citation type="submission" date="2015-12" db="EMBL/GenBank/DDBJ databases">
        <authorList>
            <person name="Lodha T.D."/>
            <person name="Chintalapati S."/>
            <person name="Chintalapati V.R."/>
            <person name="Sravanthi T."/>
        </authorList>
    </citation>
    <scope>NUCLEOTIDE SEQUENCE [LARGE SCALE GENOMIC DNA]</scope>
    <source>
        <strain evidence="11">JC133</strain>
    </source>
</reference>
<dbReference type="InterPro" id="IPR007502">
    <property type="entry name" value="Helicase-assoc_dom"/>
</dbReference>
<evidence type="ECO:0000256" key="3">
    <source>
        <dbReference type="ARBA" id="ARBA00022741"/>
    </source>
</evidence>
<dbReference type="Gene3D" id="1.20.120.1080">
    <property type="match status" value="1"/>
</dbReference>
<dbReference type="Pfam" id="PF04408">
    <property type="entry name" value="WHD_HA2"/>
    <property type="match status" value="1"/>
</dbReference>
<dbReference type="Pfam" id="PF07717">
    <property type="entry name" value="OB_NTP_bind"/>
    <property type="match status" value="1"/>
</dbReference>
<dbReference type="GO" id="GO:0003723">
    <property type="term" value="F:RNA binding"/>
    <property type="evidence" value="ECO:0007669"/>
    <property type="project" value="TreeGrafter"/>
</dbReference>
<keyword evidence="11" id="KW-1185">Reference proteome</keyword>
<dbReference type="SUPFAM" id="SSF52540">
    <property type="entry name" value="P-loop containing nucleoside triphosphate hydrolases"/>
    <property type="match status" value="1"/>
</dbReference>
<dbReference type="GO" id="GO:0005524">
    <property type="term" value="F:ATP binding"/>
    <property type="evidence" value="ECO:0007669"/>
    <property type="project" value="UniProtKB-KW"/>
</dbReference>
<dbReference type="CDD" id="cd18791">
    <property type="entry name" value="SF2_C_RHA"/>
    <property type="match status" value="1"/>
</dbReference>
<evidence type="ECO:0000256" key="6">
    <source>
        <dbReference type="ARBA" id="ARBA00022840"/>
    </source>
</evidence>
<dbReference type="PROSITE" id="PS51194">
    <property type="entry name" value="HELICASE_CTER"/>
    <property type="match status" value="1"/>
</dbReference>
<evidence type="ECO:0000313" key="11">
    <source>
        <dbReference type="Proteomes" id="UP000237350"/>
    </source>
</evidence>
<comment type="caution">
    <text evidence="10">The sequence shown here is derived from an EMBL/GenBank/DDBJ whole genome shotgun (WGS) entry which is preliminary data.</text>
</comment>
<proteinExistence type="inferred from homology"/>
<evidence type="ECO:0000256" key="7">
    <source>
        <dbReference type="SAM" id="MobiDB-lite"/>
    </source>
</evidence>
<dbReference type="InterPro" id="IPR048333">
    <property type="entry name" value="HA2_WH"/>
</dbReference>
<sequence length="874" mass="97571">MNSRDLPVYQQRERILKALQDHRVVVVESPTGSGKTTQLPVILHEAGYAGRGVIGITQPRRIAAVSVSAYVARQLESPMPGLVGYKMRFDDHTTPETRIKIMTDGILLQEIKADQHLSEYSVIMVDEAHERSLNIDFVLGLLKRALTLRDDLRVIVSSATINTAIFSEYFDSCPVVSIDTPMYPVQVIYDDPLGPALRTDLHQDRSFREEREAPRSLREASSEARLHRITEIVARVMKDRAADGEETTGDILIFLPGEQMIKDCITRLYSQPFQGDLQILPLYGRLSKEEQDAVFPPPPRGKTKVVVATNIAETSITINGVTLVIDSGLAKTNHYNPRTYTSALIEGPIARAGADQRKGRAGRTRPGRCYRLYSKQDYDNRPLFPEDEIYRTDLSEVVLRMAELGIRDFENFDFISSPGRGNILGAIETLRLLDALDDKRDLTPTGRMMAVFPLLPRHSRIILEAINRFPQVLEEVITAVAFLTSATPFVMPPGEEVEARQAHHRYRDEFGDFVSYLRLFAGYQDARNPTAFCQSRYLDPRTMAEIVNVQQQLKEIVSDLGIPVLAGGPRPDYLMAIGRGLIQFVCIHTGRGVYQSLTAERIQIHPGSGLFRESPPFIVAGEIVRTSRTYARSVSPLRKEWVRGISEDLYRGLCTEISGGRKKKARSEGSAPGGPPGEGKSQSRRDTTWQIQLGEHTIPLKPWKGKKKIACIPYDTLIALGRPGSDASQAGTAGKLPVRVELGKRSLLEGLKLSTALQIAPYLPASPTICTSWPDKAALEMPHKAPELLRFLEQILALAPLKRSNQQLGFIALYCSRDSHYWFKPNRGFLNAVTESLASLEQLVDELQEASCPPGQIEQVSSLYRRLSQILDEI</sequence>
<evidence type="ECO:0000256" key="4">
    <source>
        <dbReference type="ARBA" id="ARBA00022801"/>
    </source>
</evidence>
<keyword evidence="4" id="KW-0378">Hydrolase</keyword>
<dbReference type="PROSITE" id="PS00690">
    <property type="entry name" value="DEAH_ATP_HELICASE"/>
    <property type="match status" value="1"/>
</dbReference>
<evidence type="ECO:0000259" key="8">
    <source>
        <dbReference type="PROSITE" id="PS51192"/>
    </source>
</evidence>
<dbReference type="InterPro" id="IPR011545">
    <property type="entry name" value="DEAD/DEAH_box_helicase_dom"/>
</dbReference>
<name>A0A2S4JQL7_9SPIO</name>
<gene>
    <name evidence="10" type="ORF">AU468_07605</name>
</gene>
<evidence type="ECO:0000259" key="9">
    <source>
        <dbReference type="PROSITE" id="PS51194"/>
    </source>
</evidence>
<dbReference type="EC" id="3.6.4.13" evidence="2"/>
<evidence type="ECO:0000256" key="2">
    <source>
        <dbReference type="ARBA" id="ARBA00012552"/>
    </source>
</evidence>
<dbReference type="InterPro" id="IPR014001">
    <property type="entry name" value="Helicase_ATP-bd"/>
</dbReference>
<dbReference type="InterPro" id="IPR002464">
    <property type="entry name" value="DNA/RNA_helicase_DEAH_CS"/>
</dbReference>
<dbReference type="InterPro" id="IPR001650">
    <property type="entry name" value="Helicase_C-like"/>
</dbReference>